<sequence length="90" mass="10282">MIEEALKHRLRSLVGHKVEYCGQQCRVIEVLDSEQALVVQCMSQTVSAVIQGNQYGEATRRVQACHTIRLYDETNQLDPDIDHWLNQASL</sequence>
<dbReference type="AlphaFoldDB" id="A0A4R1HCR9"/>
<keyword evidence="2" id="KW-1185">Reference proteome</keyword>
<organism evidence="1 2">
    <name type="scientific">Thiogranum longum</name>
    <dbReference type="NCBI Taxonomy" id="1537524"/>
    <lineage>
        <taxon>Bacteria</taxon>
        <taxon>Pseudomonadati</taxon>
        <taxon>Pseudomonadota</taxon>
        <taxon>Gammaproteobacteria</taxon>
        <taxon>Chromatiales</taxon>
        <taxon>Ectothiorhodospiraceae</taxon>
        <taxon>Thiogranum</taxon>
    </lineage>
</organism>
<reference evidence="1 2" key="1">
    <citation type="submission" date="2019-03" db="EMBL/GenBank/DDBJ databases">
        <title>Genomic Encyclopedia of Type Strains, Phase IV (KMG-IV): sequencing the most valuable type-strain genomes for metagenomic binning, comparative biology and taxonomic classification.</title>
        <authorList>
            <person name="Goeker M."/>
        </authorList>
    </citation>
    <scope>NUCLEOTIDE SEQUENCE [LARGE SCALE GENOMIC DNA]</scope>
    <source>
        <strain evidence="1 2">DSM 19610</strain>
    </source>
</reference>
<gene>
    <name evidence="1" type="ORF">DFR30_1641</name>
</gene>
<protein>
    <submittedName>
        <fullName evidence="1">Uncharacterized protein</fullName>
    </submittedName>
</protein>
<dbReference type="OrthoDB" id="7066453at2"/>
<name>A0A4R1HCR9_9GAMM</name>
<dbReference type="RefSeq" id="WP_132972172.1">
    <property type="nucleotide sequence ID" value="NZ_SMFX01000001.1"/>
</dbReference>
<evidence type="ECO:0000313" key="1">
    <source>
        <dbReference type="EMBL" id="TCK18363.1"/>
    </source>
</evidence>
<accession>A0A4R1HCR9</accession>
<proteinExistence type="predicted"/>
<comment type="caution">
    <text evidence="1">The sequence shown here is derived from an EMBL/GenBank/DDBJ whole genome shotgun (WGS) entry which is preliminary data.</text>
</comment>
<dbReference type="EMBL" id="SMFX01000001">
    <property type="protein sequence ID" value="TCK18363.1"/>
    <property type="molecule type" value="Genomic_DNA"/>
</dbReference>
<dbReference type="Proteomes" id="UP000295707">
    <property type="component" value="Unassembled WGS sequence"/>
</dbReference>
<evidence type="ECO:0000313" key="2">
    <source>
        <dbReference type="Proteomes" id="UP000295707"/>
    </source>
</evidence>